<gene>
    <name evidence="2" type="ORF">SAMN06265218_113132</name>
</gene>
<feature type="chain" id="PRO_5021858945" description="Outer membrane protein beta-barrel domain-containing protein" evidence="1">
    <location>
        <begin position="25"/>
        <end position="238"/>
    </location>
</feature>
<accession>A0A521E601</accession>
<dbReference type="RefSeq" id="WP_142715319.1">
    <property type="nucleotide sequence ID" value="NZ_FXTH01000013.1"/>
</dbReference>
<feature type="signal peptide" evidence="1">
    <location>
        <begin position="1"/>
        <end position="24"/>
    </location>
</feature>
<keyword evidence="1" id="KW-0732">Signal</keyword>
<evidence type="ECO:0000256" key="1">
    <source>
        <dbReference type="SAM" id="SignalP"/>
    </source>
</evidence>
<organism evidence="2 3">
    <name type="scientific">Fodinibius sediminis</name>
    <dbReference type="NCBI Taxonomy" id="1214077"/>
    <lineage>
        <taxon>Bacteria</taxon>
        <taxon>Pseudomonadati</taxon>
        <taxon>Balneolota</taxon>
        <taxon>Balneolia</taxon>
        <taxon>Balneolales</taxon>
        <taxon>Balneolaceae</taxon>
        <taxon>Fodinibius</taxon>
    </lineage>
</organism>
<name>A0A521E601_9BACT</name>
<proteinExistence type="predicted"/>
<keyword evidence="3" id="KW-1185">Reference proteome</keyword>
<dbReference type="Proteomes" id="UP000317593">
    <property type="component" value="Unassembled WGS sequence"/>
</dbReference>
<reference evidence="2 3" key="1">
    <citation type="submission" date="2017-05" db="EMBL/GenBank/DDBJ databases">
        <authorList>
            <person name="Varghese N."/>
            <person name="Submissions S."/>
        </authorList>
    </citation>
    <scope>NUCLEOTIDE SEQUENCE [LARGE SCALE GENOMIC DNA]</scope>
    <source>
        <strain evidence="2 3">DSM 21194</strain>
    </source>
</reference>
<dbReference type="EMBL" id="FXTH01000013">
    <property type="protein sequence ID" value="SMO79366.1"/>
    <property type="molecule type" value="Genomic_DNA"/>
</dbReference>
<sequence length="238" mass="26534">MRLFRHFGKIITVLLVLIASTDFAKGQTSVEGGFSIGFNRHTFSVDDDSGILQPGLALAGTYGLPIIIKKDKWELHTGFYGNELSHSFYFDTRNGNTFGQRSFENGISSFKIPVHIGRTLQWTNLTSLTPQIGFAWLTSQRTGLTGTSSGSYGRYVEYETVGRTVNKHKFLAEAGMDINFAIFRGMKLTVGAHYSLGLQKVEEVDVTYEINNQSYEGTMISRGSGWKFNLALTLPLYK</sequence>
<evidence type="ECO:0008006" key="4">
    <source>
        <dbReference type="Google" id="ProtNLM"/>
    </source>
</evidence>
<dbReference type="AlphaFoldDB" id="A0A521E601"/>
<evidence type="ECO:0000313" key="3">
    <source>
        <dbReference type="Proteomes" id="UP000317593"/>
    </source>
</evidence>
<protein>
    <recommendedName>
        <fullName evidence="4">Outer membrane protein beta-barrel domain-containing protein</fullName>
    </recommendedName>
</protein>
<evidence type="ECO:0000313" key="2">
    <source>
        <dbReference type="EMBL" id="SMO79366.1"/>
    </source>
</evidence>